<evidence type="ECO:0000259" key="2">
    <source>
        <dbReference type="Pfam" id="PF02120"/>
    </source>
</evidence>
<accession>A0ABX3HKE9</accession>
<feature type="compositionally biased region" description="Basic and acidic residues" evidence="1">
    <location>
        <begin position="500"/>
        <end position="509"/>
    </location>
</feature>
<feature type="region of interest" description="Disordered" evidence="1">
    <location>
        <begin position="83"/>
        <end position="102"/>
    </location>
</feature>
<dbReference type="PANTHER" id="PTHR37533">
    <property type="entry name" value="FLAGELLAR HOOK-LENGTH CONTROL PROTEIN"/>
    <property type="match status" value="1"/>
</dbReference>
<dbReference type="Gene3D" id="3.30.750.140">
    <property type="match status" value="1"/>
</dbReference>
<dbReference type="PANTHER" id="PTHR37533:SF2">
    <property type="entry name" value="FLAGELLAR HOOK-LENGTH CONTROL PROTEIN"/>
    <property type="match status" value="1"/>
</dbReference>
<dbReference type="EMBL" id="MPTB01000008">
    <property type="protein sequence ID" value="OMD49934.1"/>
    <property type="molecule type" value="Genomic_DNA"/>
</dbReference>
<proteinExistence type="predicted"/>
<name>A0ABX3HKE9_PAEBO</name>
<gene>
    <name evidence="3" type="ORF">BSK56_08275</name>
</gene>
<feature type="compositionally biased region" description="Low complexity" evidence="1">
    <location>
        <begin position="485"/>
        <end position="499"/>
    </location>
</feature>
<comment type="caution">
    <text evidence="3">The sequence shown here is derived from an EMBL/GenBank/DDBJ whole genome shotgun (WGS) entry which is preliminary data.</text>
</comment>
<sequence length="544" mass="56116">MSLVVPSLSGGNLTTSAGTSSAATGAASALGGATAANGTTTAMPFAQTLVQSMTGGTAKETETPLLGNLASLLQGLLNSASSTGEEAGQSLGGKAAESSESSKQLEGLLQDIEKLDDNISTDPALLAALQGWLIQVSALLSGSNNPAETGAANMDIDPASGLSPLAQNSETVRFVVQDDLTSLVNLIQQSSVTGNEKNAAEGIELLNEFTVIMAQAAVSESKLKSKPVIHAEASAVENNVIAKELTRAETSIPDNKAKTVEATILSNTPAVTLKQQAAAENNKLVFHFEAKAPVQTVGNAAATTAANVESADPLTPVTNIGAAEAELITTPASKTGAEVKPAGTLEEALPEINGTADENNVVTAGQLSLRGGITAPLKAATVQVPVHQFAQEMDTMITGKLEILKKGGVAEATITLFPENLGQVDVKITMQNGNLIAQFLTEHSGAKDMLEQQMSQLRSALQSQGLQVEKLEVSQNSALLSQFNGQQGRQSASGGQQQDGRSKERREEIADAVLAAELNGEWKDWVANGQEDIRNEGGGFSAKA</sequence>
<reference evidence="3 4" key="1">
    <citation type="submission" date="2016-10" db="EMBL/GenBank/DDBJ databases">
        <title>Paenibacillus species isolates.</title>
        <authorList>
            <person name="Beno S.M."/>
        </authorList>
    </citation>
    <scope>NUCLEOTIDE SEQUENCE [LARGE SCALE GENOMIC DNA]</scope>
    <source>
        <strain evidence="3 4">FSL H7-0744</strain>
    </source>
</reference>
<evidence type="ECO:0000313" key="4">
    <source>
        <dbReference type="Proteomes" id="UP000187412"/>
    </source>
</evidence>
<feature type="domain" description="Flagellar hook-length control protein-like C-terminal" evidence="2">
    <location>
        <begin position="405"/>
        <end position="477"/>
    </location>
</feature>
<evidence type="ECO:0000256" key="1">
    <source>
        <dbReference type="SAM" id="MobiDB-lite"/>
    </source>
</evidence>
<dbReference type="InterPro" id="IPR052563">
    <property type="entry name" value="FliK"/>
</dbReference>
<evidence type="ECO:0000313" key="3">
    <source>
        <dbReference type="EMBL" id="OMD49934.1"/>
    </source>
</evidence>
<organism evidence="3 4">
    <name type="scientific">Paenibacillus borealis</name>
    <dbReference type="NCBI Taxonomy" id="160799"/>
    <lineage>
        <taxon>Bacteria</taxon>
        <taxon>Bacillati</taxon>
        <taxon>Bacillota</taxon>
        <taxon>Bacilli</taxon>
        <taxon>Bacillales</taxon>
        <taxon>Paenibacillaceae</taxon>
        <taxon>Paenibacillus</taxon>
    </lineage>
</organism>
<protein>
    <recommendedName>
        <fullName evidence="2">Flagellar hook-length control protein-like C-terminal domain-containing protein</fullName>
    </recommendedName>
</protein>
<dbReference type="InterPro" id="IPR021136">
    <property type="entry name" value="Flagellar_hook_control-like_C"/>
</dbReference>
<dbReference type="InterPro" id="IPR038610">
    <property type="entry name" value="FliK-like_C_sf"/>
</dbReference>
<dbReference type="Proteomes" id="UP000187412">
    <property type="component" value="Unassembled WGS sequence"/>
</dbReference>
<feature type="region of interest" description="Disordered" evidence="1">
    <location>
        <begin position="483"/>
        <end position="510"/>
    </location>
</feature>
<dbReference type="CDD" id="cd17470">
    <property type="entry name" value="T3SS_Flik_C"/>
    <property type="match status" value="1"/>
</dbReference>
<dbReference type="RefSeq" id="WP_076110104.1">
    <property type="nucleotide sequence ID" value="NZ_MPTB01000008.1"/>
</dbReference>
<feature type="region of interest" description="Disordered" evidence="1">
    <location>
        <begin position="1"/>
        <end position="20"/>
    </location>
</feature>
<keyword evidence="4" id="KW-1185">Reference proteome</keyword>
<dbReference type="Pfam" id="PF02120">
    <property type="entry name" value="Flg_hook"/>
    <property type="match status" value="1"/>
</dbReference>
<feature type="compositionally biased region" description="Low complexity" evidence="1">
    <location>
        <begin position="7"/>
        <end position="20"/>
    </location>
</feature>